<name>A0A382C1M1_9ZZZZ</name>
<organism evidence="1">
    <name type="scientific">marine metagenome</name>
    <dbReference type="NCBI Taxonomy" id="408172"/>
    <lineage>
        <taxon>unclassified sequences</taxon>
        <taxon>metagenomes</taxon>
        <taxon>ecological metagenomes</taxon>
    </lineage>
</organism>
<evidence type="ECO:0000313" key="1">
    <source>
        <dbReference type="EMBL" id="SVB19970.1"/>
    </source>
</evidence>
<reference evidence="1" key="1">
    <citation type="submission" date="2018-05" db="EMBL/GenBank/DDBJ databases">
        <authorList>
            <person name="Lanie J.A."/>
            <person name="Ng W.-L."/>
            <person name="Kazmierczak K.M."/>
            <person name="Andrzejewski T.M."/>
            <person name="Davidsen T.M."/>
            <person name="Wayne K.J."/>
            <person name="Tettelin H."/>
            <person name="Glass J.I."/>
            <person name="Rusch D."/>
            <person name="Podicherti R."/>
            <person name="Tsui H.-C.T."/>
            <person name="Winkler M.E."/>
        </authorList>
    </citation>
    <scope>NUCLEOTIDE SEQUENCE</scope>
</reference>
<dbReference type="AlphaFoldDB" id="A0A382C1M1"/>
<protein>
    <submittedName>
        <fullName evidence="1">Uncharacterized protein</fullName>
    </submittedName>
</protein>
<accession>A0A382C1M1</accession>
<dbReference type="EMBL" id="UINC01032389">
    <property type="protein sequence ID" value="SVB19970.1"/>
    <property type="molecule type" value="Genomic_DNA"/>
</dbReference>
<gene>
    <name evidence="1" type="ORF">METZ01_LOCUS172824</name>
</gene>
<sequence length="94" mass="11030">MFIVCSKIEHITKHNKNMSRKFFISLPISLLFILLLGCEGKTPEEFNNEFEIKFNQCFERAKLRCENLNPEACEEKSKQRCESFLGTKDNPIIK</sequence>
<proteinExistence type="predicted"/>